<sequence length="817" mass="93346">MIWLYACIMAMTLMVLGVSDEVVFDDWLIALLTDDDAFLLMNVVFLMMSVVIIGIKSLNYHHKFAHRLAKLGIWVGYGVLICLFVVRVMSADASFKTQSPDRRYLVSATVHLDEIGDGVYDEIAGTAYRQVATLSEVKPVVSTSKSLKLPNPFYDENTIAPIDTPADLSHLNGIRVLMSVQPNFGDFDKDSIQYLQQLNAGKTATVQLLITPLSEQSAAFDQTKWLKSRHIHANARLLSVGQIEDFDDGSISLSLQRLRQHFREHFYQEWQTLDLQSQQVKAVNLSLLTGDRALIDKSTKELYQLAGISHLLAISGTHVLFLAVVLAMLATKVMDYLCPHCYQTISRWQIRLLIMMGAGMLYAMFTGFDVPAVRTVYMLMAMWLARLFVLPIKQVTILLSVAVLMIWLDPFVVWQAGFWLSFVAVLILMRHQMAEEMLAQEEPVARRWLGQFWRLCRLQFWLFLMMMPLSILLFGKVSIWGLFVNLFAISFFGLLIVPINLLAGLVYVLLPALAQMLWQISFWLLLALHWLLEIGLSTHLGGLGVWLYAPFGFLGIVFAMMMVVLLLLPKVLPKSMLVLPMLAMILLSYQQEWQDEFVLENLASHDPKVSQKLLQYRQQNHQYRWLVLADFGAKKLGQRHIDGVIHALKRQGIYRLDGVIVQTASPLFIPMVDALHEQFAIHRYWQAGRHQSGEVYHQPCIAGLHWQGEGLQIQALTGWRQIDDENVWDCELQIIANQPLKMMDMEQMSDLSEPAGGTQLMMSAAKPMAWELWQRLCPDAHQVFEGFTNHQKIWLSSPYVIENEQILQQYQPQKVLH</sequence>
<evidence type="ECO:0000256" key="2">
    <source>
        <dbReference type="ARBA" id="ARBA00022475"/>
    </source>
</evidence>
<keyword evidence="3 6" id="KW-0812">Transmembrane</keyword>
<dbReference type="Proteomes" id="UP001063782">
    <property type="component" value="Chromosome"/>
</dbReference>
<keyword evidence="2" id="KW-1003">Cell membrane</keyword>
<evidence type="ECO:0000256" key="1">
    <source>
        <dbReference type="ARBA" id="ARBA00004651"/>
    </source>
</evidence>
<keyword evidence="5 6" id="KW-0472">Membrane</keyword>
<evidence type="ECO:0000256" key="5">
    <source>
        <dbReference type="ARBA" id="ARBA00023136"/>
    </source>
</evidence>
<feature type="transmembrane region" description="Helical" evidence="6">
    <location>
        <begin position="350"/>
        <end position="368"/>
    </location>
</feature>
<evidence type="ECO:0000256" key="4">
    <source>
        <dbReference type="ARBA" id="ARBA00022989"/>
    </source>
</evidence>
<keyword evidence="9" id="KW-1185">Reference proteome</keyword>
<feature type="transmembrane region" description="Helical" evidence="6">
    <location>
        <begin position="302"/>
        <end position="329"/>
    </location>
</feature>
<evidence type="ECO:0000256" key="3">
    <source>
        <dbReference type="ARBA" id="ARBA00022692"/>
    </source>
</evidence>
<feature type="transmembrane region" description="Helical" evidence="6">
    <location>
        <begin position="516"/>
        <end position="536"/>
    </location>
</feature>
<dbReference type="InterPro" id="IPR004477">
    <property type="entry name" value="ComEC_N"/>
</dbReference>
<accession>A0ABY6F5G2</accession>
<dbReference type="EMBL" id="CP089977">
    <property type="protein sequence ID" value="UXZ05336.1"/>
    <property type="molecule type" value="Genomic_DNA"/>
</dbReference>
<name>A0ABY6F5G2_9GAMM</name>
<proteinExistence type="predicted"/>
<evidence type="ECO:0000313" key="9">
    <source>
        <dbReference type="Proteomes" id="UP001063782"/>
    </source>
</evidence>
<gene>
    <name evidence="8" type="ORF">LU297_02490</name>
</gene>
<feature type="transmembrane region" description="Helical" evidence="6">
    <location>
        <begin position="543"/>
        <end position="565"/>
    </location>
</feature>
<dbReference type="Pfam" id="PF03772">
    <property type="entry name" value="Competence"/>
    <property type="match status" value="1"/>
</dbReference>
<dbReference type="PANTHER" id="PTHR30619">
    <property type="entry name" value="DNA INTERNALIZATION/COMPETENCE PROTEIN COMEC/REC2"/>
    <property type="match status" value="1"/>
</dbReference>
<protein>
    <submittedName>
        <fullName evidence="8">ComEC/Rec2 family competence protein</fullName>
    </submittedName>
</protein>
<feature type="transmembrane region" description="Helical" evidence="6">
    <location>
        <begin position="71"/>
        <end position="90"/>
    </location>
</feature>
<comment type="subcellular location">
    <subcellularLocation>
        <location evidence="1">Cell membrane</location>
        <topology evidence="1">Multi-pass membrane protein</topology>
    </subcellularLocation>
</comment>
<dbReference type="RefSeq" id="WP_263076837.1">
    <property type="nucleotide sequence ID" value="NZ_CP089977.1"/>
</dbReference>
<keyword evidence="4 6" id="KW-1133">Transmembrane helix</keyword>
<reference evidence="8" key="1">
    <citation type="submission" date="2021-12" db="EMBL/GenBank/DDBJ databases">
        <title>taxonomy of Moraxella sp. ZY201224.</title>
        <authorList>
            <person name="Li F."/>
        </authorList>
    </citation>
    <scope>NUCLEOTIDE SEQUENCE</scope>
    <source>
        <strain evidence="8">ZY201224</strain>
    </source>
</reference>
<dbReference type="PANTHER" id="PTHR30619:SF7">
    <property type="entry name" value="BETA-LACTAMASE DOMAIN PROTEIN"/>
    <property type="match status" value="1"/>
</dbReference>
<evidence type="ECO:0000259" key="7">
    <source>
        <dbReference type="Pfam" id="PF03772"/>
    </source>
</evidence>
<feature type="transmembrane region" description="Helical" evidence="6">
    <location>
        <begin position="411"/>
        <end position="429"/>
    </location>
</feature>
<dbReference type="NCBIfam" id="TIGR00360">
    <property type="entry name" value="ComEC_N-term"/>
    <property type="match status" value="1"/>
</dbReference>
<organism evidence="8 9">
    <name type="scientific">Moraxella nasicaprae</name>
    <dbReference type="NCBI Taxonomy" id="2904122"/>
    <lineage>
        <taxon>Bacteria</taxon>
        <taxon>Pseudomonadati</taxon>
        <taxon>Pseudomonadota</taxon>
        <taxon>Gammaproteobacteria</taxon>
        <taxon>Moraxellales</taxon>
        <taxon>Moraxellaceae</taxon>
        <taxon>Moraxella</taxon>
    </lineage>
</organism>
<feature type="transmembrane region" description="Helical" evidence="6">
    <location>
        <begin position="458"/>
        <end position="475"/>
    </location>
</feature>
<evidence type="ECO:0000313" key="8">
    <source>
        <dbReference type="EMBL" id="UXZ05336.1"/>
    </source>
</evidence>
<feature type="domain" description="ComEC/Rec2-related protein" evidence="7">
    <location>
        <begin position="287"/>
        <end position="565"/>
    </location>
</feature>
<feature type="transmembrane region" description="Helical" evidence="6">
    <location>
        <begin position="482"/>
        <end position="510"/>
    </location>
</feature>
<dbReference type="InterPro" id="IPR052159">
    <property type="entry name" value="Competence_DNA_uptake"/>
</dbReference>
<feature type="transmembrane region" description="Helical" evidence="6">
    <location>
        <begin position="380"/>
        <end position="404"/>
    </location>
</feature>
<evidence type="ECO:0000256" key="6">
    <source>
        <dbReference type="SAM" id="Phobius"/>
    </source>
</evidence>
<feature type="transmembrane region" description="Helical" evidence="6">
    <location>
        <begin position="38"/>
        <end position="59"/>
    </location>
</feature>